<dbReference type="RefSeq" id="WP_153112594.1">
    <property type="nucleotide sequence ID" value="NZ_VZAS01000024.1"/>
</dbReference>
<sequence length="405" mass="47714">MNKLINKSSLFPFVLLGIWALLRISFYEYIGFEAYFQLFDALNKVLTLLIVASCLSEIDFKYEKISSLIAYGFFFTILFNIIIYHSNIQQEITGFTPILGFYSFFLLKKFNLSNEQIERFLLLFALVYLFLWCIAIYNVPKLIFGQNLSGDLSNTDRGFFRLWIPDKEHFPILLYFFLGRFLSNKKYYYVPFAFTVLIVVILHVGRQMIMWSMISALLMILAVLKRHRVRLLLGIAALYILAQWLFANIEGISLMLDMTEKQTSNMEDDIRTLAIKYFLFDFPNNPFSIIFGNGIPCEGTDLRSYIDFAFNKGFFLEDVGFVGMYIRYGLWMVVLMIVLLIKVFHMQVDSRYLYLKFYILYIYGMYLFGHALTTDIFYVMMAYFILVKSNKEINENKNSLRINKL</sequence>
<comment type="caution">
    <text evidence="1">The sequence shown here is derived from an EMBL/GenBank/DDBJ whole genome shotgun (WGS) entry which is preliminary data.</text>
</comment>
<accession>A0A646HFP9</accession>
<dbReference type="EMBL" id="VZBQ01000087">
    <property type="protein sequence ID" value="MQN89655.1"/>
    <property type="molecule type" value="Genomic_DNA"/>
</dbReference>
<evidence type="ECO:0000313" key="1">
    <source>
        <dbReference type="EMBL" id="MQN89655.1"/>
    </source>
</evidence>
<reference evidence="2" key="1">
    <citation type="submission" date="2019-09" db="EMBL/GenBank/DDBJ databases">
        <title>Distinct polysaccharide growth profiles of human intestinal Prevotella copri isolates.</title>
        <authorList>
            <person name="Fehlner-Peach H."/>
            <person name="Magnabosco C."/>
            <person name="Raghavan V."/>
            <person name="Scher J.U."/>
            <person name="Tett A."/>
            <person name="Cox L.M."/>
            <person name="Gottsegen C."/>
            <person name="Watters A."/>
            <person name="Wiltshire- Gordon J.D."/>
            <person name="Segata N."/>
            <person name="Bonneau R."/>
            <person name="Littman D.R."/>
        </authorList>
    </citation>
    <scope>NUCLEOTIDE SEQUENCE [LARGE SCALE GENOMIC DNA]</scope>
    <source>
        <strain evidence="2">iP54</strain>
    </source>
</reference>
<protein>
    <submittedName>
        <fullName evidence="1">Uncharacterized protein</fullName>
    </submittedName>
</protein>
<name>A0A646HFP9_9BACT</name>
<dbReference type="Proteomes" id="UP000420635">
    <property type="component" value="Unassembled WGS sequence"/>
</dbReference>
<proteinExistence type="predicted"/>
<dbReference type="AlphaFoldDB" id="A0A646HFP9"/>
<evidence type="ECO:0000313" key="2">
    <source>
        <dbReference type="Proteomes" id="UP000420635"/>
    </source>
</evidence>
<organism evidence="1 2">
    <name type="scientific">Segatella copri</name>
    <dbReference type="NCBI Taxonomy" id="165179"/>
    <lineage>
        <taxon>Bacteria</taxon>
        <taxon>Pseudomonadati</taxon>
        <taxon>Bacteroidota</taxon>
        <taxon>Bacteroidia</taxon>
        <taxon>Bacteroidales</taxon>
        <taxon>Prevotellaceae</taxon>
        <taxon>Segatella</taxon>
    </lineage>
</organism>
<gene>
    <name evidence="1" type="ORF">F7D59_07285</name>
</gene>